<name>S0EZF8_CHTCT</name>
<evidence type="ECO:0000313" key="2">
    <source>
        <dbReference type="EMBL" id="CCW35762.1"/>
    </source>
</evidence>
<gene>
    <name evidence="2" type="ORF">CCALI_01955</name>
</gene>
<keyword evidence="1" id="KW-0732">Signal</keyword>
<keyword evidence="3" id="KW-1185">Reference proteome</keyword>
<organism evidence="2 3">
    <name type="scientific">Chthonomonas calidirosea (strain DSM 23976 / ICMP 18418 / T49)</name>
    <dbReference type="NCBI Taxonomy" id="1303518"/>
    <lineage>
        <taxon>Bacteria</taxon>
        <taxon>Bacillati</taxon>
        <taxon>Armatimonadota</taxon>
        <taxon>Chthonomonadia</taxon>
        <taxon>Chthonomonadales</taxon>
        <taxon>Chthonomonadaceae</taxon>
        <taxon>Chthonomonas</taxon>
    </lineage>
</organism>
<proteinExistence type="predicted"/>
<dbReference type="InParanoid" id="S0EZF8"/>
<dbReference type="PATRIC" id="fig|1303518.3.peg.2011"/>
<dbReference type="Proteomes" id="UP000014227">
    <property type="component" value="Chromosome I"/>
</dbReference>
<dbReference type="RefSeq" id="WP_016483287.1">
    <property type="nucleotide sequence ID" value="NC_021487.1"/>
</dbReference>
<reference evidence="3" key="1">
    <citation type="submission" date="2013-03" db="EMBL/GenBank/DDBJ databases">
        <title>Genome sequence of Chthonomonas calidirosea, the first sequenced genome from the Armatimonadetes phylum (formally candidate division OP10).</title>
        <authorList>
            <person name="Lee K.C.Y."/>
            <person name="Morgan X.C."/>
            <person name="Dunfield P.F."/>
            <person name="Tamas I."/>
            <person name="Houghton K.M."/>
            <person name="Vyssotski M."/>
            <person name="Ryan J.L.J."/>
            <person name="Lagutin K."/>
            <person name="McDonald I.R."/>
            <person name="Stott M.B."/>
        </authorList>
    </citation>
    <scope>NUCLEOTIDE SEQUENCE [LARGE SCALE GENOMIC DNA]</scope>
    <source>
        <strain evidence="3">DSM 23976 / ICMP 18418 / T49</strain>
    </source>
</reference>
<dbReference type="HOGENOM" id="CLU_707320_0_0_0"/>
<protein>
    <submittedName>
        <fullName evidence="2">Uncharacterized protein</fullName>
    </submittedName>
</protein>
<accession>S0EZF8</accession>
<sequence>MQKAKNGLFFGLVALSLSLFSLSLLPYTLPTPAHATVEYARKENKPCVYCHVSAAPGVLDPTTGKVNTVACNERGFYYETHNHSFAGYVETPQINPRALTGPFRFGWAVKLPTAAQRVVVADVKGDQHPLLITLSPSGAHQSELALWSWNGKTFVKESALPIAANADMLQVGHFAGNDQPVLIVTGDGVRWWNGKQFAFLPAPNGFQLIGAVRLLDGTERLLGTMNGGDLQAYRVDLSKAGSAWLADPQSPPQSHEVQWAEMHGDPKLLEKIGMPTALSLGGLIGVWNLPTQHQLFLYLPKLNQDLDTVPDPDHPGQNKFVLKSQTWCVGLLNATNANDAYYTPPLAGKVYDVARESPFEPTTPGLLVLTELSTPNTSGLYFFPLTPPKP</sequence>
<evidence type="ECO:0000256" key="1">
    <source>
        <dbReference type="SAM" id="SignalP"/>
    </source>
</evidence>
<dbReference type="AlphaFoldDB" id="S0EZF8"/>
<feature type="chain" id="PRO_5004496539" evidence="1">
    <location>
        <begin position="36"/>
        <end position="390"/>
    </location>
</feature>
<evidence type="ECO:0000313" key="3">
    <source>
        <dbReference type="Proteomes" id="UP000014227"/>
    </source>
</evidence>
<dbReference type="KEGG" id="ccz:CCALI_01955"/>
<dbReference type="EMBL" id="HF951689">
    <property type="protein sequence ID" value="CCW35762.1"/>
    <property type="molecule type" value="Genomic_DNA"/>
</dbReference>
<feature type="signal peptide" evidence="1">
    <location>
        <begin position="1"/>
        <end position="35"/>
    </location>
</feature>